<evidence type="ECO:0000256" key="2">
    <source>
        <dbReference type="ARBA" id="ARBA00023002"/>
    </source>
</evidence>
<dbReference type="Pfam" id="PF02812">
    <property type="entry name" value="ELFV_dehydrog_N"/>
    <property type="match status" value="1"/>
</dbReference>
<organism evidence="7 8">
    <name type="scientific">Dietzia maris</name>
    <dbReference type="NCBI Taxonomy" id="37915"/>
    <lineage>
        <taxon>Bacteria</taxon>
        <taxon>Bacillati</taxon>
        <taxon>Actinomycetota</taxon>
        <taxon>Actinomycetes</taxon>
        <taxon>Mycobacteriales</taxon>
        <taxon>Dietziaceae</taxon>
        <taxon>Dietzia</taxon>
    </lineage>
</organism>
<dbReference type="InterPro" id="IPR014362">
    <property type="entry name" value="Glu_DH"/>
</dbReference>
<gene>
    <name evidence="7" type="ORF">QYF62_02060</name>
</gene>
<dbReference type="Proteomes" id="UP001172702">
    <property type="component" value="Unassembled WGS sequence"/>
</dbReference>
<feature type="domain" description="Glutamate/phenylalanine/leucine/valine/L-tryptophan dehydrogenase C-terminal" evidence="6">
    <location>
        <begin position="217"/>
        <end position="435"/>
    </location>
</feature>
<feature type="region of interest" description="Disordered" evidence="5">
    <location>
        <begin position="1"/>
        <end position="63"/>
    </location>
</feature>
<sequence>MLETSPPDQPADEVAEEASTMTSIEIPGTTGHTGSAPQTVPAGHCAPAQVAPPAPESAGRSSREPYLRLHWKDDETGARGYLVVDTLVGGLATGGTRMRAGCTLREVEDLARGMTRKTAAFDLPIGGAKGGIDFDPKDPRAIDVLGRFCEAMRPFLDRHWVTAEDLGVPQHLIDEVFAGLGMRQSYHAAIERSADPAATAERIFRGLGAEVPGGLLGDVIGGYGVAQACLAAAYVRGWDIERTSVAVQGVGTMGGGAAWYLHEAGMRVVALADAVGTLYDPAGLDVPALLATRDRFGEIDRSAVPARVQRLDRDRILGMDVDVLVPAAVSYAITADNCPEVTAPIVVEAANAATTADAELDLTARGIAVLPDFVANAGAVAWAWWLILGEVDDQPESSFLRLSREMTAKVADLLTRWDPSRGPLRWIADVSGSVRTVPPVVVP</sequence>
<dbReference type="RefSeq" id="WP_253695500.1">
    <property type="nucleotide sequence ID" value="NZ_JAPWIO010000002.1"/>
</dbReference>
<evidence type="ECO:0000313" key="8">
    <source>
        <dbReference type="Proteomes" id="UP001172702"/>
    </source>
</evidence>
<dbReference type="PROSITE" id="PS00074">
    <property type="entry name" value="GLFV_DEHYDROGENASE"/>
    <property type="match status" value="1"/>
</dbReference>
<protein>
    <recommendedName>
        <fullName evidence="3">Glutamate dehydrogenase</fullName>
    </recommendedName>
</protein>
<evidence type="ECO:0000256" key="4">
    <source>
        <dbReference type="RuleBase" id="RU004417"/>
    </source>
</evidence>
<evidence type="ECO:0000256" key="1">
    <source>
        <dbReference type="ARBA" id="ARBA00006382"/>
    </source>
</evidence>
<keyword evidence="8" id="KW-1185">Reference proteome</keyword>
<dbReference type="InterPro" id="IPR036291">
    <property type="entry name" value="NAD(P)-bd_dom_sf"/>
</dbReference>
<dbReference type="Gene3D" id="3.40.50.10860">
    <property type="entry name" value="Leucine Dehydrogenase, chain A, domain 1"/>
    <property type="match status" value="1"/>
</dbReference>
<dbReference type="PRINTS" id="PR00082">
    <property type="entry name" value="GLFDHDRGNASE"/>
</dbReference>
<evidence type="ECO:0000259" key="6">
    <source>
        <dbReference type="SMART" id="SM00839"/>
    </source>
</evidence>
<dbReference type="Pfam" id="PF00208">
    <property type="entry name" value="ELFV_dehydrog"/>
    <property type="match status" value="1"/>
</dbReference>
<dbReference type="PANTHER" id="PTHR11606">
    <property type="entry name" value="GLUTAMATE DEHYDROGENASE"/>
    <property type="match status" value="1"/>
</dbReference>
<dbReference type="InterPro" id="IPR006095">
    <property type="entry name" value="Glu/Leu/Phe/Val/Trp_DH"/>
</dbReference>
<dbReference type="InterPro" id="IPR033524">
    <property type="entry name" value="Glu/Leu/Phe/Val_DH_AS"/>
</dbReference>
<comment type="similarity">
    <text evidence="1 3 4">Belongs to the Glu/Leu/Phe/Val dehydrogenases family.</text>
</comment>
<name>A0ABT8GXA9_9ACTN</name>
<dbReference type="PANTHER" id="PTHR11606:SF13">
    <property type="entry name" value="GLUTAMATE DEHYDROGENASE 1, MITOCHONDRIAL"/>
    <property type="match status" value="1"/>
</dbReference>
<reference evidence="7 8" key="1">
    <citation type="submission" date="2023-07" db="EMBL/GenBank/DDBJ databases">
        <title>Strategy for survival of the halotoleranting strain Dietzia MX2 from the Yakshinskoe mineral salts deposit.</title>
        <authorList>
            <person name="Kharitonova M.A."/>
            <person name="Kupriyanova-Ashina F.G."/>
            <person name="Shakirov T.R."/>
            <person name="Vafina M.S."/>
            <person name="Ilinskaya O.N."/>
        </authorList>
    </citation>
    <scope>NUCLEOTIDE SEQUENCE [LARGE SCALE GENOMIC DNA]</scope>
    <source>
        <strain evidence="7 8">MX2</strain>
    </source>
</reference>
<dbReference type="SMART" id="SM00839">
    <property type="entry name" value="ELFV_dehydrog"/>
    <property type="match status" value="1"/>
</dbReference>
<proteinExistence type="inferred from homology"/>
<accession>A0ABT8GXA9</accession>
<evidence type="ECO:0000256" key="5">
    <source>
        <dbReference type="SAM" id="MobiDB-lite"/>
    </source>
</evidence>
<dbReference type="PIRSF" id="PIRSF000185">
    <property type="entry name" value="Glu_DH"/>
    <property type="match status" value="1"/>
</dbReference>
<comment type="caution">
    <text evidence="7">The sequence shown here is derived from an EMBL/GenBank/DDBJ whole genome shotgun (WGS) entry which is preliminary data.</text>
</comment>
<evidence type="ECO:0000256" key="3">
    <source>
        <dbReference type="PIRNR" id="PIRNR000185"/>
    </source>
</evidence>
<keyword evidence="2 3" id="KW-0560">Oxidoreductase</keyword>
<dbReference type="InterPro" id="IPR006096">
    <property type="entry name" value="Glu/Leu/Phe/Val/Trp_DH_C"/>
</dbReference>
<dbReference type="InterPro" id="IPR046346">
    <property type="entry name" value="Aminoacid_DH-like_N_sf"/>
</dbReference>
<dbReference type="SUPFAM" id="SSF53223">
    <property type="entry name" value="Aminoacid dehydrogenase-like, N-terminal domain"/>
    <property type="match status" value="1"/>
</dbReference>
<dbReference type="InterPro" id="IPR006097">
    <property type="entry name" value="Glu/Leu/Phe/Val/Trp_DH_dimer"/>
</dbReference>
<dbReference type="Gene3D" id="3.40.50.720">
    <property type="entry name" value="NAD(P)-binding Rossmann-like Domain"/>
    <property type="match status" value="1"/>
</dbReference>
<dbReference type="SUPFAM" id="SSF51735">
    <property type="entry name" value="NAD(P)-binding Rossmann-fold domains"/>
    <property type="match status" value="1"/>
</dbReference>
<evidence type="ECO:0000313" key="7">
    <source>
        <dbReference type="EMBL" id="MDN4504846.1"/>
    </source>
</evidence>
<dbReference type="EMBL" id="JAUHTB010000002">
    <property type="protein sequence ID" value="MDN4504846.1"/>
    <property type="molecule type" value="Genomic_DNA"/>
</dbReference>